<dbReference type="AlphaFoldDB" id="A0A7J8FJ92"/>
<feature type="region of interest" description="Disordered" evidence="1">
    <location>
        <begin position="32"/>
        <end position="66"/>
    </location>
</feature>
<gene>
    <name evidence="2" type="ORF">HJG63_012102</name>
</gene>
<feature type="region of interest" description="Disordered" evidence="1">
    <location>
        <begin position="153"/>
        <end position="174"/>
    </location>
</feature>
<feature type="compositionally biased region" description="Polar residues" evidence="1">
    <location>
        <begin position="161"/>
        <end position="174"/>
    </location>
</feature>
<protein>
    <submittedName>
        <fullName evidence="2">Uncharacterized protein</fullName>
    </submittedName>
</protein>
<accession>A0A7J8FJ92</accession>
<dbReference type="Proteomes" id="UP000593571">
    <property type="component" value="Unassembled WGS sequence"/>
</dbReference>
<sequence length="174" mass="18708">MEQCHRNLVSLLHPSALLPAVSVSLQVSHAWGSPAAPSCHPHSGKTEGLSPGGLRRSSQDAPPGPLGLMLIHEPVTVVRENSGLHLNHMAQHIEKPSTPEGDPDSIFRKWRNRCSMLKIKNGIAERVVLKAASSFGPSDVALCNAKVAEGRIKPLTRSRGHQSPQTLSKSLHAK</sequence>
<proteinExistence type="predicted"/>
<evidence type="ECO:0000256" key="1">
    <source>
        <dbReference type="SAM" id="MobiDB-lite"/>
    </source>
</evidence>
<dbReference type="EMBL" id="JACASE010000007">
    <property type="protein sequence ID" value="KAF6447726.1"/>
    <property type="molecule type" value="Genomic_DNA"/>
</dbReference>
<evidence type="ECO:0000313" key="2">
    <source>
        <dbReference type="EMBL" id="KAF6447726.1"/>
    </source>
</evidence>
<reference evidence="2 3" key="1">
    <citation type="journal article" date="2020" name="Nature">
        <title>Six reference-quality genomes reveal evolution of bat adaptations.</title>
        <authorList>
            <person name="Jebb D."/>
            <person name="Huang Z."/>
            <person name="Pippel M."/>
            <person name="Hughes G.M."/>
            <person name="Lavrichenko K."/>
            <person name="Devanna P."/>
            <person name="Winkler S."/>
            <person name="Jermiin L.S."/>
            <person name="Skirmuntt E.C."/>
            <person name="Katzourakis A."/>
            <person name="Burkitt-Gray L."/>
            <person name="Ray D.A."/>
            <person name="Sullivan K.A.M."/>
            <person name="Roscito J.G."/>
            <person name="Kirilenko B.M."/>
            <person name="Davalos L.M."/>
            <person name="Corthals A.P."/>
            <person name="Power M.L."/>
            <person name="Jones G."/>
            <person name="Ransome R.D."/>
            <person name="Dechmann D.K.N."/>
            <person name="Locatelli A.G."/>
            <person name="Puechmaille S.J."/>
            <person name="Fedrigo O."/>
            <person name="Jarvis E.D."/>
            <person name="Hiller M."/>
            <person name="Vernes S.C."/>
            <person name="Myers E.W."/>
            <person name="Teeling E.C."/>
        </authorList>
    </citation>
    <scope>NUCLEOTIDE SEQUENCE [LARGE SCALE GENOMIC DNA]</scope>
    <source>
        <strain evidence="2">MRouAeg1</strain>
        <tissue evidence="2">Muscle</tissue>
    </source>
</reference>
<organism evidence="2 3">
    <name type="scientific">Rousettus aegyptiacus</name>
    <name type="common">Egyptian fruit bat</name>
    <name type="synonym">Pteropus aegyptiacus</name>
    <dbReference type="NCBI Taxonomy" id="9407"/>
    <lineage>
        <taxon>Eukaryota</taxon>
        <taxon>Metazoa</taxon>
        <taxon>Chordata</taxon>
        <taxon>Craniata</taxon>
        <taxon>Vertebrata</taxon>
        <taxon>Euteleostomi</taxon>
        <taxon>Mammalia</taxon>
        <taxon>Eutheria</taxon>
        <taxon>Laurasiatheria</taxon>
        <taxon>Chiroptera</taxon>
        <taxon>Yinpterochiroptera</taxon>
        <taxon>Pteropodoidea</taxon>
        <taxon>Pteropodidae</taxon>
        <taxon>Rousettinae</taxon>
        <taxon>Rousettus</taxon>
    </lineage>
</organism>
<name>A0A7J8FJ92_ROUAE</name>
<comment type="caution">
    <text evidence="2">The sequence shown here is derived from an EMBL/GenBank/DDBJ whole genome shotgun (WGS) entry which is preliminary data.</text>
</comment>
<keyword evidence="3" id="KW-1185">Reference proteome</keyword>
<evidence type="ECO:0000313" key="3">
    <source>
        <dbReference type="Proteomes" id="UP000593571"/>
    </source>
</evidence>